<dbReference type="Ensembl" id="ENSLACT00000002607.1">
    <property type="protein sequence ID" value="ENSLACP00000002587.1"/>
    <property type="gene ID" value="ENSLACG00000002312.1"/>
</dbReference>
<dbReference type="OMA" id="SNEINWG"/>
<organism evidence="11 12">
    <name type="scientific">Latimeria chalumnae</name>
    <name type="common">Coelacanth</name>
    <dbReference type="NCBI Taxonomy" id="7897"/>
    <lineage>
        <taxon>Eukaryota</taxon>
        <taxon>Metazoa</taxon>
        <taxon>Chordata</taxon>
        <taxon>Craniata</taxon>
        <taxon>Vertebrata</taxon>
        <taxon>Euteleostomi</taxon>
        <taxon>Coelacanthiformes</taxon>
        <taxon>Coelacanthidae</taxon>
        <taxon>Latimeria</taxon>
    </lineage>
</organism>
<keyword evidence="4" id="KW-0106">Calcium</keyword>
<dbReference type="SMART" id="SM00181">
    <property type="entry name" value="EGF"/>
    <property type="match status" value="3"/>
</dbReference>
<dbReference type="PROSITE" id="PS50026">
    <property type="entry name" value="EGF_3"/>
    <property type="match status" value="3"/>
</dbReference>
<keyword evidence="2" id="KW-0732">Signal</keyword>
<evidence type="ECO:0000256" key="8">
    <source>
        <dbReference type="PROSITE-ProRule" id="PRU00122"/>
    </source>
</evidence>
<dbReference type="EMBL" id="AFYH01222076">
    <property type="status" value="NOT_ANNOTATED_CDS"/>
    <property type="molecule type" value="Genomic_DNA"/>
</dbReference>
<accession>H2ZYW6</accession>
<reference evidence="12" key="1">
    <citation type="submission" date="2011-08" db="EMBL/GenBank/DDBJ databases">
        <title>The draft genome of Latimeria chalumnae.</title>
        <authorList>
            <person name="Di Palma F."/>
            <person name="Alfoldi J."/>
            <person name="Johnson J."/>
            <person name="Berlin A."/>
            <person name="Gnerre S."/>
            <person name="Jaffe D."/>
            <person name="MacCallum I."/>
            <person name="Young S."/>
            <person name="Walker B.J."/>
            <person name="Lander E."/>
            <person name="Lindblad-Toh K."/>
        </authorList>
    </citation>
    <scope>NUCLEOTIDE SEQUENCE [LARGE SCALE GENOMIC DNA]</scope>
    <source>
        <strain evidence="12">Wild caught</strain>
    </source>
</reference>
<keyword evidence="1 7" id="KW-0245">EGF-like domain</keyword>
<reference evidence="11" key="2">
    <citation type="submission" date="2025-08" db="UniProtKB">
        <authorList>
            <consortium name="Ensembl"/>
        </authorList>
    </citation>
    <scope>IDENTIFICATION</scope>
</reference>
<dbReference type="HOGENOM" id="CLU_006496_1_0_1"/>
<dbReference type="InterPro" id="IPR001791">
    <property type="entry name" value="Laminin_G"/>
</dbReference>
<dbReference type="PANTHER" id="PTHR15036">
    <property type="entry name" value="PIKACHURIN-LIKE PROTEIN"/>
    <property type="match status" value="1"/>
</dbReference>
<sequence>CPHTTSWFPFYQQFSCQCLYGWKGAFCTEIVSVCDPEHKPPHQCSADATCIPLPYGYACHCPLGKIGTYCEQAPEKQTKPTINQYRYCLLLYILAVSISDPSFRATESSWMAFTPFNIRHKTHISMQFKPLSADGILFYTAQHLNPRSGDFLSISLAHGFVQLRYNLGDRTVILQTNTQVDTSGRTWHLVKAGRSANKGYLELDGSNVTQKATAGMTALDTRTDFYVGGVSMLNAVSALAVEDEPTGFDGCIRELIVNDIELNLSETGAQEGVNIGDCDGTACGYKVCNMGNCISDSSDNFTCSCPPLWVGSKCELSMFCLVNLCQHSSLCVPDVSTASYTCACPLGWGGTYCENQIALFTLKFVGNSYVKYTDPYYKSRNLEFTRISLNFTTNENEGLILWIGKAENEDNDFLAIGVQSGNLKVAVNLGERISVPLIYREIILCCNKWHFVTVLQNQTNISVYLEDKIILFEDIDPERRYVALNYESTCYFGGFELSRKVKSVTSGVFTQGLVGKIKDVLFQDSRKVQFNGLEGYNVYSGDN</sequence>
<dbReference type="Gene3D" id="2.60.120.200">
    <property type="match status" value="2"/>
</dbReference>
<keyword evidence="5 7" id="KW-1015">Disulfide bond</keyword>
<dbReference type="InterPro" id="IPR050372">
    <property type="entry name" value="Neurexin-related_CASP"/>
</dbReference>
<dbReference type="Proteomes" id="UP000008672">
    <property type="component" value="Unassembled WGS sequence"/>
</dbReference>
<dbReference type="InParanoid" id="H2ZYW6"/>
<dbReference type="AlphaFoldDB" id="H2ZYW6"/>
<feature type="disulfide bond" evidence="7">
    <location>
        <begin position="61"/>
        <end position="70"/>
    </location>
</feature>
<keyword evidence="3" id="KW-0677">Repeat</keyword>
<evidence type="ECO:0000256" key="4">
    <source>
        <dbReference type="ARBA" id="ARBA00022837"/>
    </source>
</evidence>
<feature type="disulfide bond" evidence="7">
    <location>
        <begin position="305"/>
        <end position="314"/>
    </location>
</feature>
<dbReference type="PROSITE" id="PS00022">
    <property type="entry name" value="EGF_1"/>
    <property type="match status" value="4"/>
</dbReference>
<keyword evidence="12" id="KW-1185">Reference proteome</keyword>
<feature type="disulfide bond" evidence="7">
    <location>
        <begin position="325"/>
        <end position="342"/>
    </location>
</feature>
<evidence type="ECO:0000256" key="5">
    <source>
        <dbReference type="ARBA" id="ARBA00023157"/>
    </source>
</evidence>
<dbReference type="SMART" id="SM00282">
    <property type="entry name" value="LamG"/>
    <property type="match status" value="2"/>
</dbReference>
<dbReference type="eggNOG" id="KOG3509">
    <property type="taxonomic scope" value="Eukaryota"/>
</dbReference>
<dbReference type="PROSITE" id="PS01186">
    <property type="entry name" value="EGF_2"/>
    <property type="match status" value="2"/>
</dbReference>
<dbReference type="PANTHER" id="PTHR15036:SF93">
    <property type="entry name" value="EYS PROTEIN"/>
    <property type="match status" value="1"/>
</dbReference>
<dbReference type="Gene3D" id="2.10.25.10">
    <property type="entry name" value="Laminin"/>
    <property type="match status" value="3"/>
</dbReference>
<reference evidence="11" key="3">
    <citation type="submission" date="2025-09" db="UniProtKB">
        <authorList>
            <consortium name="Ensembl"/>
        </authorList>
    </citation>
    <scope>IDENTIFICATION</scope>
</reference>
<proteinExistence type="predicted"/>
<keyword evidence="6" id="KW-0325">Glycoprotein</keyword>
<dbReference type="GO" id="GO:0048589">
    <property type="term" value="P:developmental growth"/>
    <property type="evidence" value="ECO:0007669"/>
    <property type="project" value="UniProtKB-ARBA"/>
</dbReference>
<name>H2ZYW6_LATCH</name>
<dbReference type="FunFam" id="2.60.120.200:FF:000190">
    <property type="entry name" value="Protein eyes shut homolog"/>
    <property type="match status" value="1"/>
</dbReference>
<feature type="domain" description="EGF-like" evidence="10">
    <location>
        <begin position="279"/>
        <end position="315"/>
    </location>
</feature>
<dbReference type="FunFam" id="2.60.120.200:FF:000183">
    <property type="entry name" value="Protein eyes shut homolog"/>
    <property type="match status" value="1"/>
</dbReference>
<dbReference type="CDD" id="cd00054">
    <property type="entry name" value="EGF_CA"/>
    <property type="match status" value="1"/>
</dbReference>
<evidence type="ECO:0008006" key="13">
    <source>
        <dbReference type="Google" id="ProtNLM"/>
    </source>
</evidence>
<protein>
    <recommendedName>
        <fullName evidence="13">Crumbs cell polarity complex component 2</fullName>
    </recommendedName>
</protein>
<dbReference type="FunFam" id="2.10.25.10:FF:000508">
    <property type="entry name" value="Eyes shut homolog"/>
    <property type="match status" value="1"/>
</dbReference>
<feature type="disulfide bond" evidence="7">
    <location>
        <begin position="283"/>
        <end position="293"/>
    </location>
</feature>
<dbReference type="InterPro" id="IPR000742">
    <property type="entry name" value="EGF"/>
</dbReference>
<feature type="domain" description="Laminin G" evidence="9">
    <location>
        <begin position="359"/>
        <end position="543"/>
    </location>
</feature>
<evidence type="ECO:0000256" key="3">
    <source>
        <dbReference type="ARBA" id="ARBA00022737"/>
    </source>
</evidence>
<evidence type="ECO:0000256" key="6">
    <source>
        <dbReference type="ARBA" id="ARBA00023180"/>
    </source>
</evidence>
<evidence type="ECO:0000259" key="10">
    <source>
        <dbReference type="PROSITE" id="PS50026"/>
    </source>
</evidence>
<feature type="disulfide bond" evidence="7">
    <location>
        <begin position="344"/>
        <end position="353"/>
    </location>
</feature>
<dbReference type="GeneTree" id="ENSGT00940000164728"/>
<evidence type="ECO:0000313" key="11">
    <source>
        <dbReference type="Ensembl" id="ENSLACP00000002587.1"/>
    </source>
</evidence>
<evidence type="ECO:0000313" key="12">
    <source>
        <dbReference type="Proteomes" id="UP000008672"/>
    </source>
</evidence>
<evidence type="ECO:0000256" key="1">
    <source>
        <dbReference type="ARBA" id="ARBA00022536"/>
    </source>
</evidence>
<dbReference type="SUPFAM" id="SSF49899">
    <property type="entry name" value="Concanavalin A-like lectins/glucanases"/>
    <property type="match status" value="2"/>
</dbReference>
<evidence type="ECO:0000259" key="9">
    <source>
        <dbReference type="PROSITE" id="PS50025"/>
    </source>
</evidence>
<evidence type="ECO:0000256" key="2">
    <source>
        <dbReference type="ARBA" id="ARBA00022729"/>
    </source>
</evidence>
<dbReference type="InterPro" id="IPR013320">
    <property type="entry name" value="ConA-like_dom_sf"/>
</dbReference>
<feature type="disulfide bond" evidence="8">
    <location>
        <begin position="251"/>
        <end position="278"/>
    </location>
</feature>
<feature type="domain" description="Laminin G" evidence="9">
    <location>
        <begin position="100"/>
        <end position="278"/>
    </location>
</feature>
<feature type="domain" description="EGF-like" evidence="10">
    <location>
        <begin position="30"/>
        <end position="71"/>
    </location>
</feature>
<evidence type="ECO:0000256" key="7">
    <source>
        <dbReference type="PROSITE-ProRule" id="PRU00076"/>
    </source>
</evidence>
<dbReference type="EMBL" id="AFYH01222075">
    <property type="status" value="NOT_ANNOTATED_CDS"/>
    <property type="molecule type" value="Genomic_DNA"/>
</dbReference>
<feature type="domain" description="EGF-like" evidence="10">
    <location>
        <begin position="316"/>
        <end position="354"/>
    </location>
</feature>
<comment type="caution">
    <text evidence="7">Lacks conserved residue(s) required for the propagation of feature annotation.</text>
</comment>
<dbReference type="CDD" id="cd00110">
    <property type="entry name" value="LamG"/>
    <property type="match status" value="2"/>
</dbReference>
<dbReference type="STRING" id="7897.ENSLACP00000002587"/>
<dbReference type="PROSITE" id="PS50025">
    <property type="entry name" value="LAM_G_DOMAIN"/>
    <property type="match status" value="2"/>
</dbReference>
<dbReference type="Pfam" id="PF02210">
    <property type="entry name" value="Laminin_G_2"/>
    <property type="match status" value="2"/>
</dbReference>